<proteinExistence type="predicted"/>
<keyword evidence="2" id="KW-1185">Reference proteome</keyword>
<sequence>MAYLSPVGQALFVLQQASFGIIEKNNGCSFIGQPLFYALTSEFKWSAIAT</sequence>
<gene>
    <name evidence="1" type="ORF">HMPREF3226_02760</name>
</gene>
<protein>
    <submittedName>
        <fullName evidence="1">Uncharacterized protein</fullName>
    </submittedName>
</protein>
<dbReference type="STRING" id="28128.HMPREF3226_02760"/>
<evidence type="ECO:0000313" key="1">
    <source>
        <dbReference type="EMBL" id="KXA32519.1"/>
    </source>
</evidence>
<reference evidence="2" key="1">
    <citation type="submission" date="2016-01" db="EMBL/GenBank/DDBJ databases">
        <authorList>
            <person name="Mitreva M."/>
            <person name="Pepin K.H."/>
            <person name="Mihindukulasuriya K.A."/>
            <person name="Fulton R."/>
            <person name="Fronick C."/>
            <person name="O'Laughlin M."/>
            <person name="Miner T."/>
            <person name="Herter B."/>
            <person name="Rosa B.A."/>
            <person name="Cordes M."/>
            <person name="Tomlinson C."/>
            <person name="Wollam A."/>
            <person name="Palsikar V.B."/>
            <person name="Mardis E.R."/>
            <person name="Wilson R.K."/>
        </authorList>
    </citation>
    <scope>NUCLEOTIDE SEQUENCE [LARGE SCALE GENOMIC DNA]</scope>
    <source>
        <strain evidence="2">MJR7716</strain>
    </source>
</reference>
<dbReference type="AlphaFoldDB" id="A0A133PTW9"/>
<comment type="caution">
    <text evidence="1">The sequence shown here is derived from an EMBL/GenBank/DDBJ whole genome shotgun (WGS) entry which is preliminary data.</text>
</comment>
<dbReference type="EMBL" id="LRQG01000256">
    <property type="protein sequence ID" value="KXA32519.1"/>
    <property type="molecule type" value="Genomic_DNA"/>
</dbReference>
<organism evidence="1 2">
    <name type="scientific">Prevotella corporis</name>
    <dbReference type="NCBI Taxonomy" id="28128"/>
    <lineage>
        <taxon>Bacteria</taxon>
        <taxon>Pseudomonadati</taxon>
        <taxon>Bacteroidota</taxon>
        <taxon>Bacteroidia</taxon>
        <taxon>Bacteroidales</taxon>
        <taxon>Prevotellaceae</taxon>
        <taxon>Prevotella</taxon>
    </lineage>
</organism>
<dbReference type="PATRIC" id="fig|28128.5.peg.2841"/>
<accession>A0A133PTW9</accession>
<evidence type="ECO:0000313" key="2">
    <source>
        <dbReference type="Proteomes" id="UP000070533"/>
    </source>
</evidence>
<dbReference type="Proteomes" id="UP000070533">
    <property type="component" value="Unassembled WGS sequence"/>
</dbReference>
<name>A0A133PTW9_9BACT</name>